<protein>
    <submittedName>
        <fullName evidence="2">Uncharacterized protein</fullName>
    </submittedName>
</protein>
<proteinExistence type="predicted"/>
<organism evidence="2 3">
    <name type="scientific">Aspergillus sclerotiicarbonarius (strain CBS 121057 / IBT 28362)</name>
    <dbReference type="NCBI Taxonomy" id="1448318"/>
    <lineage>
        <taxon>Eukaryota</taxon>
        <taxon>Fungi</taxon>
        <taxon>Dikarya</taxon>
        <taxon>Ascomycota</taxon>
        <taxon>Pezizomycotina</taxon>
        <taxon>Eurotiomycetes</taxon>
        <taxon>Eurotiomycetidae</taxon>
        <taxon>Eurotiales</taxon>
        <taxon>Aspergillaceae</taxon>
        <taxon>Aspergillus</taxon>
        <taxon>Aspergillus subgen. Circumdati</taxon>
    </lineage>
</organism>
<keyword evidence="3" id="KW-1185">Reference proteome</keyword>
<evidence type="ECO:0000313" key="3">
    <source>
        <dbReference type="Proteomes" id="UP000248423"/>
    </source>
</evidence>
<dbReference type="Proteomes" id="UP000248423">
    <property type="component" value="Unassembled WGS sequence"/>
</dbReference>
<feature type="region of interest" description="Disordered" evidence="1">
    <location>
        <begin position="38"/>
        <end position="72"/>
    </location>
</feature>
<name>A0A319EMA4_ASPSB</name>
<reference evidence="2 3" key="1">
    <citation type="submission" date="2018-02" db="EMBL/GenBank/DDBJ databases">
        <title>The genomes of Aspergillus section Nigri reveals drivers in fungal speciation.</title>
        <authorList>
            <consortium name="DOE Joint Genome Institute"/>
            <person name="Vesth T.C."/>
            <person name="Nybo J."/>
            <person name="Theobald S."/>
            <person name="Brandl J."/>
            <person name="Frisvad J.C."/>
            <person name="Nielsen K.F."/>
            <person name="Lyhne E.K."/>
            <person name="Kogle M.E."/>
            <person name="Kuo A."/>
            <person name="Riley R."/>
            <person name="Clum A."/>
            <person name="Nolan M."/>
            <person name="Lipzen A."/>
            <person name="Salamov A."/>
            <person name="Henrissat B."/>
            <person name="Wiebenga A."/>
            <person name="De vries R.P."/>
            <person name="Grigoriev I.V."/>
            <person name="Mortensen U.H."/>
            <person name="Andersen M.R."/>
            <person name="Baker S.E."/>
        </authorList>
    </citation>
    <scope>NUCLEOTIDE SEQUENCE [LARGE SCALE GENOMIC DNA]</scope>
    <source>
        <strain evidence="2 3">CBS 121057</strain>
    </source>
</reference>
<accession>A0A319EMA4</accession>
<feature type="compositionally biased region" description="Basic and acidic residues" evidence="1">
    <location>
        <begin position="42"/>
        <end position="72"/>
    </location>
</feature>
<dbReference type="VEuPathDB" id="FungiDB:BO78DRAFT_133417"/>
<dbReference type="EMBL" id="KZ826318">
    <property type="protein sequence ID" value="PYI11386.1"/>
    <property type="molecule type" value="Genomic_DNA"/>
</dbReference>
<sequence length="201" mass="22735">MAGGECVMCLSPAWHTEHGTRHSYILYVKALTSVEGKGGMEGGRRKINEFSEPGKRQRERGREGEREGERSEERLVVDQAAKCMLQRVEQSRCRAAWDPIVRWSFDGIMPAWHNGDDMDGLVAIETIEVNGSPRNLGWISPPTLGYGAKMRARQMRRCWASEKTMGSRGNNSSRPIRNLLPFLPSYRSVDCCIRCASNHHE</sequence>
<evidence type="ECO:0000313" key="2">
    <source>
        <dbReference type="EMBL" id="PYI11386.1"/>
    </source>
</evidence>
<gene>
    <name evidence="2" type="ORF">BO78DRAFT_133417</name>
</gene>
<dbReference type="AlphaFoldDB" id="A0A319EMA4"/>
<evidence type="ECO:0000256" key="1">
    <source>
        <dbReference type="SAM" id="MobiDB-lite"/>
    </source>
</evidence>